<dbReference type="KEGG" id="abas:ACPOL_4305"/>
<accession>A0A2Z5G3H1</accession>
<gene>
    <name evidence="1" type="ORF">ACPOL_4305</name>
</gene>
<evidence type="ECO:0000313" key="1">
    <source>
        <dbReference type="EMBL" id="AXC13580.1"/>
    </source>
</evidence>
<organism evidence="1 2">
    <name type="scientific">Acidisarcina polymorpha</name>
    <dbReference type="NCBI Taxonomy" id="2211140"/>
    <lineage>
        <taxon>Bacteria</taxon>
        <taxon>Pseudomonadati</taxon>
        <taxon>Acidobacteriota</taxon>
        <taxon>Terriglobia</taxon>
        <taxon>Terriglobales</taxon>
        <taxon>Acidobacteriaceae</taxon>
        <taxon>Acidisarcina</taxon>
    </lineage>
</organism>
<dbReference type="Proteomes" id="UP000253606">
    <property type="component" value="Chromosome"/>
</dbReference>
<sequence>MEAMTDFETTVLNDLSLVKSEMAVLKNQMASLVGAGQPGRLYALEHRLDQHERGIQHAKGAIAAFGVIFTLIEVAVRYLHER</sequence>
<name>A0A2Z5G3H1_9BACT</name>
<evidence type="ECO:0000313" key="2">
    <source>
        <dbReference type="Proteomes" id="UP000253606"/>
    </source>
</evidence>
<dbReference type="EMBL" id="CP030840">
    <property type="protein sequence ID" value="AXC13580.1"/>
    <property type="molecule type" value="Genomic_DNA"/>
</dbReference>
<dbReference type="AlphaFoldDB" id="A0A2Z5G3H1"/>
<keyword evidence="2" id="KW-1185">Reference proteome</keyword>
<protein>
    <submittedName>
        <fullName evidence="1">Uncharacterized protein</fullName>
    </submittedName>
</protein>
<proteinExistence type="predicted"/>
<reference evidence="1 2" key="1">
    <citation type="journal article" date="2018" name="Front. Microbiol.">
        <title>Hydrolytic Capabilities as a Key to Environmental Success: Chitinolytic and Cellulolytic Acidobacteria From Acidic Sub-arctic Soils and Boreal Peatlands.</title>
        <authorList>
            <person name="Belova S.E."/>
            <person name="Ravin N.V."/>
            <person name="Pankratov T.A."/>
            <person name="Rakitin A.L."/>
            <person name="Ivanova A.A."/>
            <person name="Beletsky A.V."/>
            <person name="Mardanov A.V."/>
            <person name="Sinninghe Damste J.S."/>
            <person name="Dedysh S.N."/>
        </authorList>
    </citation>
    <scope>NUCLEOTIDE SEQUENCE [LARGE SCALE GENOMIC DNA]</scope>
    <source>
        <strain evidence="1 2">SBC82</strain>
    </source>
</reference>